<proteinExistence type="predicted"/>
<dbReference type="Proteomes" id="UP000290433">
    <property type="component" value="Unassembled WGS sequence"/>
</dbReference>
<organism evidence="1 2">
    <name type="scientific">Flavobacterium anhuiense</name>
    <dbReference type="NCBI Taxonomy" id="459526"/>
    <lineage>
        <taxon>Bacteria</taxon>
        <taxon>Pseudomonadati</taxon>
        <taxon>Bacteroidota</taxon>
        <taxon>Flavobacteriia</taxon>
        <taxon>Flavobacteriales</taxon>
        <taxon>Flavobacteriaceae</taxon>
        <taxon>Flavobacterium</taxon>
    </lineage>
</organism>
<name>A0A444W538_9FLAO</name>
<sequence>MGSFIAYITIKKIKSDLFSQIGFLFLENLIFFISKPKLFYFSSV</sequence>
<dbReference type="AlphaFoldDB" id="A0A444W538"/>
<comment type="caution">
    <text evidence="1">The sequence shown here is derived from an EMBL/GenBank/DDBJ whole genome shotgun (WGS) entry which is preliminary data.</text>
</comment>
<accession>A0A444W538</accession>
<protein>
    <submittedName>
        <fullName evidence="1">Uncharacterized protein</fullName>
    </submittedName>
</protein>
<evidence type="ECO:0000313" key="1">
    <source>
        <dbReference type="EMBL" id="RYJ40995.1"/>
    </source>
</evidence>
<evidence type="ECO:0000313" key="2">
    <source>
        <dbReference type="Proteomes" id="UP000290433"/>
    </source>
</evidence>
<reference evidence="1 2" key="1">
    <citation type="submission" date="2014-12" db="EMBL/GenBank/DDBJ databases">
        <title>Genome sequence of Flavobacterium anhuiense RCM74.</title>
        <authorList>
            <person name="Kim J.F."/>
            <person name="Song J.Y."/>
            <person name="Kwak M.-J."/>
            <person name="Lee S.-W."/>
        </authorList>
    </citation>
    <scope>NUCLEOTIDE SEQUENCE [LARGE SCALE GENOMIC DNA]</scope>
    <source>
        <strain evidence="1 2">RCM74</strain>
    </source>
</reference>
<gene>
    <name evidence="1" type="ORF">NU08_0432</name>
</gene>
<dbReference type="EMBL" id="JUIV01000001">
    <property type="protein sequence ID" value="RYJ40995.1"/>
    <property type="molecule type" value="Genomic_DNA"/>
</dbReference>